<comment type="caution">
    <text evidence="2">The sequence shown here is derived from an EMBL/GenBank/DDBJ whole genome shotgun (WGS) entry which is preliminary data.</text>
</comment>
<sequence>MSSLTGLVFLHIFIATVHGLAPPATNRAISVPSSSTSLTLDLLNLTSSANNLQLVNTTANENIKCDGKYWGYHLNKASCEEAWDKMPTDNQFVSFGARRMGHFERPLPYRYLSDDGLCAIDIDHMIKVVLDTATNHEISAAAKSILDKCVLRDEPKKQGNTPIGGYRNYIGRKKGLELEDETICTKLLGTMPINRSSYVFIREKTSGPRSVIIPWGGRKISSGTHASYPASLRLLQKASSSPCSLATIVLLTVPGTCIATIDFEEGDTDKSSWYEMWMAAVAVNEMCVTKGKAGAAFGLGKSILSTLSKNDCRRAEVP</sequence>
<accession>A0A8H6CBR4</accession>
<evidence type="ECO:0000256" key="1">
    <source>
        <dbReference type="SAM" id="SignalP"/>
    </source>
</evidence>
<keyword evidence="1" id="KW-0732">Signal</keyword>
<dbReference type="Proteomes" id="UP000593566">
    <property type="component" value="Unassembled WGS sequence"/>
</dbReference>
<dbReference type="EMBL" id="JACCJB010000017">
    <property type="protein sequence ID" value="KAF6220329.1"/>
    <property type="molecule type" value="Genomic_DNA"/>
</dbReference>
<feature type="signal peptide" evidence="1">
    <location>
        <begin position="1"/>
        <end position="19"/>
    </location>
</feature>
<keyword evidence="3" id="KW-1185">Reference proteome</keyword>
<reference evidence="2 3" key="1">
    <citation type="journal article" date="2020" name="Genomics">
        <title>Complete, high-quality genomes from long-read metagenomic sequencing of two wolf lichen thalli reveals enigmatic genome architecture.</title>
        <authorList>
            <person name="McKenzie S.K."/>
            <person name="Walston R.F."/>
            <person name="Allen J.L."/>
        </authorList>
    </citation>
    <scope>NUCLEOTIDE SEQUENCE [LARGE SCALE GENOMIC DNA]</scope>
    <source>
        <strain evidence="2">WasteWater1</strain>
    </source>
</reference>
<dbReference type="RefSeq" id="XP_037149764.1">
    <property type="nucleotide sequence ID" value="XM_037294383.1"/>
</dbReference>
<dbReference type="GeneID" id="59331872"/>
<evidence type="ECO:0000313" key="2">
    <source>
        <dbReference type="EMBL" id="KAF6220329.1"/>
    </source>
</evidence>
<gene>
    <name evidence="2" type="ORF">HO133_003461</name>
</gene>
<protein>
    <submittedName>
        <fullName evidence="2">Uncharacterized protein</fullName>
    </submittedName>
</protein>
<evidence type="ECO:0000313" key="3">
    <source>
        <dbReference type="Proteomes" id="UP000593566"/>
    </source>
</evidence>
<proteinExistence type="predicted"/>
<organism evidence="2 3">
    <name type="scientific">Letharia lupina</name>
    <dbReference type="NCBI Taxonomy" id="560253"/>
    <lineage>
        <taxon>Eukaryota</taxon>
        <taxon>Fungi</taxon>
        <taxon>Dikarya</taxon>
        <taxon>Ascomycota</taxon>
        <taxon>Pezizomycotina</taxon>
        <taxon>Lecanoromycetes</taxon>
        <taxon>OSLEUM clade</taxon>
        <taxon>Lecanoromycetidae</taxon>
        <taxon>Lecanorales</taxon>
        <taxon>Lecanorineae</taxon>
        <taxon>Parmeliaceae</taxon>
        <taxon>Letharia</taxon>
    </lineage>
</organism>
<name>A0A8H6CBR4_9LECA</name>
<feature type="chain" id="PRO_5034742270" evidence="1">
    <location>
        <begin position="20"/>
        <end position="318"/>
    </location>
</feature>
<dbReference type="AlphaFoldDB" id="A0A8H6CBR4"/>